<feature type="compositionally biased region" description="Low complexity" evidence="7">
    <location>
        <begin position="494"/>
        <end position="504"/>
    </location>
</feature>
<evidence type="ECO:0000256" key="6">
    <source>
        <dbReference type="SAM" id="Coils"/>
    </source>
</evidence>
<keyword evidence="9" id="KW-1185">Reference proteome</keyword>
<feature type="compositionally biased region" description="Basic and acidic residues" evidence="7">
    <location>
        <begin position="407"/>
        <end position="418"/>
    </location>
</feature>
<dbReference type="PANTHER" id="PTHR46093">
    <property type="entry name" value="ACYL-COA-BINDING DOMAIN-CONTAINING PROTEIN 5"/>
    <property type="match status" value="1"/>
</dbReference>
<evidence type="ECO:0000313" key="8">
    <source>
        <dbReference type="EMBL" id="KAI9631926.1"/>
    </source>
</evidence>
<dbReference type="Gene3D" id="2.120.10.80">
    <property type="entry name" value="Kelch-type beta propeller"/>
    <property type="match status" value="2"/>
</dbReference>
<evidence type="ECO:0000256" key="3">
    <source>
        <dbReference type="ARBA" id="ARBA00022490"/>
    </source>
</evidence>
<dbReference type="InterPro" id="IPR015915">
    <property type="entry name" value="Kelch-typ_b-propeller"/>
</dbReference>
<accession>A0AA38H1K0</accession>
<feature type="region of interest" description="Disordered" evidence="7">
    <location>
        <begin position="817"/>
        <end position="859"/>
    </location>
</feature>
<evidence type="ECO:0000256" key="1">
    <source>
        <dbReference type="ARBA" id="ARBA00004496"/>
    </source>
</evidence>
<feature type="compositionally biased region" description="Polar residues" evidence="7">
    <location>
        <begin position="1212"/>
        <end position="1222"/>
    </location>
</feature>
<dbReference type="RefSeq" id="XP_052941703.1">
    <property type="nucleotide sequence ID" value="XM_053091615.1"/>
</dbReference>
<keyword evidence="3" id="KW-0963">Cytoplasm</keyword>
<dbReference type="SUPFAM" id="SSF117281">
    <property type="entry name" value="Kelch motif"/>
    <property type="match status" value="1"/>
</dbReference>
<feature type="coiled-coil region" evidence="6">
    <location>
        <begin position="1276"/>
        <end position="1317"/>
    </location>
</feature>
<gene>
    <name evidence="8" type="ORF">MKK02DRAFT_41560</name>
</gene>
<feature type="region of interest" description="Disordered" evidence="7">
    <location>
        <begin position="1317"/>
        <end position="1416"/>
    </location>
</feature>
<feature type="compositionally biased region" description="Polar residues" evidence="7">
    <location>
        <begin position="452"/>
        <end position="465"/>
    </location>
</feature>
<feature type="compositionally biased region" description="Polar residues" evidence="7">
    <location>
        <begin position="1145"/>
        <end position="1158"/>
    </location>
</feature>
<dbReference type="SUPFAM" id="SSF57997">
    <property type="entry name" value="Tropomyosin"/>
    <property type="match status" value="1"/>
</dbReference>
<proteinExistence type="predicted"/>
<feature type="region of interest" description="Disordered" evidence="7">
    <location>
        <begin position="1"/>
        <end position="64"/>
    </location>
</feature>
<feature type="region of interest" description="Disordered" evidence="7">
    <location>
        <begin position="452"/>
        <end position="620"/>
    </location>
</feature>
<dbReference type="PANTHER" id="PTHR46093:SF18">
    <property type="entry name" value="FIBRONECTIN TYPE-III DOMAIN-CONTAINING PROTEIN"/>
    <property type="match status" value="1"/>
</dbReference>
<sequence length="1416" mass="155301">MPAGPQMPGPSMVGPSGQQRRMTSGPVPNGPNGHPGPSTDMSGPPQPSQALVPQSRQSTAASSTQYPWSYRPIRLAPSAASPPTAPTNPFPRYGLAVPAFPSHSGHMLIFGGLVHDHVRNDLWSMEVKDCSTMNVRTSGQLPAPRVGHASAMADRIMLMWGGDTKVKPEDKQDEGLYVLDLRSQEWTRMPVTPGPAGRYGHAACLLGSKFYIFGGQAEGAFMNDLWSYDIRQAFSGDGNQHVWERANYKTPPPSPRTGHILLSWQNMLYVFGGTDGNFHYNDTWRFDPETGEWTELSCIGYIPVPREGHAAAIVDDVIYVFGGRDVNGKDLGDLAAFRISNSRWYMFQNMGPAPSARSGHAMVAAHGTIFVLGGEANASNGVSKDDPSLIHMLDTVKIKYPADKEPLRQVHASNERVVYDSGSPKRQAEAASRGIPASTSMDNLALAQRATSPLGQSAMPPSSQPLAAPIETRSMSRSESQPMDPHLPQPPMPASAAPATRSTANGPPQRPKRDGDEDFRRALSPVSNGPSSPVQPIHPRVMSPPNGPASPPQTTRNGFNPSLLGTRSPSPRMRQADSGDHRPAPPADAFYYGRSPTANNFNGNGGPNGAVRPPSASGSSDLMRELKANQAEIEASRKREAAMKVMLNRAVHQGFVVDDGDVDLGGGKNSPAIDEEMVKKLMGAVVRMKQEKAVIQNELVAQIRIASDKATDADRLRRGALQEAAFYRAKIATLESSSMSDLSRVEKERIADLEKQLAKLSTECSSAQRELARVREANASDEQLRSAALERESDSARRAEEAEEAHRNLLEELESLRQQHGSAEASLRDHAERMVTVSSSAQQREAERDHLRSQLDEATATREEHLGLIASAQAAIAAAGTRTSEMENLYHKATARISDLEAELTDARSELESRTRDAELSAERLGEVEQAYNRSREEADSLRQLSTGHLGQLLDSHKERKLDDTRGIRGHQEQMRALEEESKSLRKMLREAGQRLEDAEAGVSHHRSKARDLESGHQSLKAEVRSVRAKHMQSQQELAKFRELHGAKDAELRERDLAVTEIETRCTVLRNLLADHGIAVSDHDLDSGETSSTRELETQLRERDRAHENAQREIETLNQRCLDAEDKAESLSRLIDRLKDARSPTGMSMRSPSPSADQSLRGLDQDRKIAEIESQHKEKLAALESDYQTAVRYVKGTEKMLKRMKDELSKQKLANTSLQSEIDNLRGRPSEAGARTRDVSGRATPSLDADLQRKLASLQSAHTSVQAELSASRDVLAAREREVDLMRMRVEEAEREVEILREDLAQAQQRISTLLEMGGPNGFDMGSEDGGDHDGRGSDENSDEATMQYDKQLQNELKQWERTRSPGHGESDDDTVQYGQGGGKAPIALAPAVGHPGKETKGHRRNSSEYSGDWAQ</sequence>
<feature type="region of interest" description="Disordered" evidence="7">
    <location>
        <begin position="1212"/>
        <end position="1245"/>
    </location>
</feature>
<reference evidence="8" key="1">
    <citation type="journal article" date="2022" name="G3 (Bethesda)">
        <title>High quality genome of the basidiomycete yeast Dioszegia hungarica PDD-24b-2 isolated from cloud water.</title>
        <authorList>
            <person name="Jarrige D."/>
            <person name="Haridas S."/>
            <person name="Bleykasten-Grosshans C."/>
            <person name="Joly M."/>
            <person name="Nadalig T."/>
            <person name="Sancelme M."/>
            <person name="Vuilleumier S."/>
            <person name="Grigoriev I.V."/>
            <person name="Amato P."/>
            <person name="Bringel F."/>
        </authorList>
    </citation>
    <scope>NUCLEOTIDE SEQUENCE</scope>
    <source>
        <strain evidence="8">PDD-24b-2</strain>
    </source>
</reference>
<keyword evidence="5 6" id="KW-0175">Coiled coil</keyword>
<feature type="compositionally biased region" description="Basic and acidic residues" evidence="7">
    <location>
        <begin position="844"/>
        <end position="859"/>
    </location>
</feature>
<dbReference type="InterPro" id="IPR006652">
    <property type="entry name" value="Kelch_1"/>
</dbReference>
<feature type="region of interest" description="Disordered" evidence="7">
    <location>
        <begin position="1082"/>
        <end position="1112"/>
    </location>
</feature>
<organism evidence="8 9">
    <name type="scientific">Dioszegia hungarica</name>
    <dbReference type="NCBI Taxonomy" id="4972"/>
    <lineage>
        <taxon>Eukaryota</taxon>
        <taxon>Fungi</taxon>
        <taxon>Dikarya</taxon>
        <taxon>Basidiomycota</taxon>
        <taxon>Agaricomycotina</taxon>
        <taxon>Tremellomycetes</taxon>
        <taxon>Tremellales</taxon>
        <taxon>Bulleribasidiaceae</taxon>
        <taxon>Dioszegia</taxon>
    </lineage>
</organism>
<dbReference type="Pfam" id="PF24681">
    <property type="entry name" value="Kelch_KLHDC2_KLHL20_DRC7"/>
    <property type="match status" value="1"/>
</dbReference>
<feature type="compositionally biased region" description="Polar residues" evidence="7">
    <location>
        <begin position="525"/>
        <end position="534"/>
    </location>
</feature>
<comment type="subcellular location">
    <subcellularLocation>
        <location evidence="1">Cytoplasm</location>
    </subcellularLocation>
</comment>
<keyword evidence="2" id="KW-0880">Kelch repeat</keyword>
<feature type="region of interest" description="Disordered" evidence="7">
    <location>
        <begin position="407"/>
        <end position="440"/>
    </location>
</feature>
<feature type="compositionally biased region" description="Low complexity" evidence="7">
    <location>
        <begin position="25"/>
        <end position="37"/>
    </location>
</feature>
<feature type="region of interest" description="Disordered" evidence="7">
    <location>
        <begin position="1139"/>
        <end position="1161"/>
    </location>
</feature>
<evidence type="ECO:0000256" key="2">
    <source>
        <dbReference type="ARBA" id="ARBA00022441"/>
    </source>
</evidence>
<feature type="compositionally biased region" description="Basic and acidic residues" evidence="7">
    <location>
        <begin position="1330"/>
        <end position="1339"/>
    </location>
</feature>
<feature type="region of interest" description="Disordered" evidence="7">
    <location>
        <begin position="774"/>
        <end position="804"/>
    </location>
</feature>
<feature type="compositionally biased region" description="Low complexity" evidence="7">
    <location>
        <begin position="54"/>
        <end position="64"/>
    </location>
</feature>
<dbReference type="FunFam" id="2.120.10.80:FF:000049">
    <property type="entry name" value="Cell polarity protein (Tea1)"/>
    <property type="match status" value="1"/>
</dbReference>
<dbReference type="GeneID" id="77730820"/>
<keyword evidence="4" id="KW-0677">Repeat</keyword>
<feature type="compositionally biased region" description="Basic and acidic residues" evidence="7">
    <location>
        <begin position="1223"/>
        <end position="1240"/>
    </location>
</feature>
<evidence type="ECO:0000256" key="5">
    <source>
        <dbReference type="ARBA" id="ARBA00023054"/>
    </source>
</evidence>
<dbReference type="Gene3D" id="1.20.5.170">
    <property type="match status" value="1"/>
</dbReference>
<evidence type="ECO:0000313" key="9">
    <source>
        <dbReference type="Proteomes" id="UP001164286"/>
    </source>
</evidence>
<feature type="compositionally biased region" description="Basic and acidic residues" evidence="7">
    <location>
        <begin position="574"/>
        <end position="583"/>
    </location>
</feature>
<feature type="compositionally biased region" description="Basic and acidic residues" evidence="7">
    <location>
        <begin position="1358"/>
        <end position="1370"/>
    </location>
</feature>
<evidence type="ECO:0000256" key="7">
    <source>
        <dbReference type="SAM" id="MobiDB-lite"/>
    </source>
</evidence>
<dbReference type="GO" id="GO:0005737">
    <property type="term" value="C:cytoplasm"/>
    <property type="evidence" value="ECO:0007669"/>
    <property type="project" value="UniProtKB-SubCell"/>
</dbReference>
<evidence type="ECO:0008006" key="10">
    <source>
        <dbReference type="Google" id="ProtNLM"/>
    </source>
</evidence>
<dbReference type="Proteomes" id="UP001164286">
    <property type="component" value="Unassembled WGS sequence"/>
</dbReference>
<name>A0AA38H1K0_9TREE</name>
<feature type="compositionally biased region" description="Basic and acidic residues" evidence="7">
    <location>
        <begin position="511"/>
        <end position="521"/>
    </location>
</feature>
<protein>
    <recommendedName>
        <fullName evidence="10">Cell polarity protein</fullName>
    </recommendedName>
</protein>
<feature type="compositionally biased region" description="Polar residues" evidence="7">
    <location>
        <begin position="552"/>
        <end position="569"/>
    </location>
</feature>
<feature type="region of interest" description="Disordered" evidence="7">
    <location>
        <begin position="997"/>
        <end position="1018"/>
    </location>
</feature>
<dbReference type="SMART" id="SM00612">
    <property type="entry name" value="Kelch"/>
    <property type="match status" value="3"/>
</dbReference>
<comment type="caution">
    <text evidence="8">The sequence shown here is derived from an EMBL/GenBank/DDBJ whole genome shotgun (WGS) entry which is preliminary data.</text>
</comment>
<evidence type="ECO:0000256" key="4">
    <source>
        <dbReference type="ARBA" id="ARBA00022737"/>
    </source>
</evidence>
<dbReference type="EMBL" id="JAKWFO010000016">
    <property type="protein sequence ID" value="KAI9631926.1"/>
    <property type="molecule type" value="Genomic_DNA"/>
</dbReference>